<sequence>MPSGSKDKYTVAQKRKAAAIEATYEQRGVPTDEARARAWATVNKQSGGGERLGGSGRGTSSRAKARARQDSAQRAAATRRGEVHPDRPLESQSKQELLHLARARQISGRSTMRKAQLISALKKAS</sequence>
<protein>
    <submittedName>
        <fullName evidence="3">Termination factor Rho</fullName>
    </submittedName>
</protein>
<feature type="compositionally biased region" description="Gly residues" evidence="1">
    <location>
        <begin position="46"/>
        <end position="57"/>
    </location>
</feature>
<name>A0A0D0KEZ7_9PSED</name>
<dbReference type="RefSeq" id="WP_042555671.1">
    <property type="nucleotide sequence ID" value="NZ_JXQW01000062.1"/>
</dbReference>
<feature type="compositionally biased region" description="Basic and acidic residues" evidence="1">
    <location>
        <begin position="79"/>
        <end position="89"/>
    </location>
</feature>
<dbReference type="GO" id="GO:0006353">
    <property type="term" value="P:DNA-templated transcription termination"/>
    <property type="evidence" value="ECO:0007669"/>
    <property type="project" value="InterPro"/>
</dbReference>
<accession>A0A0D0KEZ7</accession>
<reference evidence="3 4" key="1">
    <citation type="submission" date="2014-12" db="EMBL/GenBank/DDBJ databases">
        <title>16Stimator: statistical estimation of ribosomal gene copy numbers from draft genome assemblies.</title>
        <authorList>
            <person name="Perisin M.A."/>
            <person name="Vetter M."/>
            <person name="Gilbert J.A."/>
            <person name="Bergelson J."/>
        </authorList>
    </citation>
    <scope>NUCLEOTIDE SEQUENCE [LARGE SCALE GENOMIC DNA]</scope>
    <source>
        <strain evidence="3 4">MEJ086</strain>
    </source>
</reference>
<dbReference type="EMBL" id="JXQW01000062">
    <property type="protein sequence ID" value="KIP96619.1"/>
    <property type="molecule type" value="Genomic_DNA"/>
</dbReference>
<evidence type="ECO:0000313" key="3">
    <source>
        <dbReference type="EMBL" id="KIP96619.1"/>
    </source>
</evidence>
<proteinExistence type="predicted"/>
<dbReference type="InterPro" id="IPR011112">
    <property type="entry name" value="Rho-like_N"/>
</dbReference>
<feature type="region of interest" description="Disordered" evidence="1">
    <location>
        <begin position="41"/>
        <end position="125"/>
    </location>
</feature>
<feature type="domain" description="Rho termination factor-like N-terminal" evidence="2">
    <location>
        <begin position="89"/>
        <end position="124"/>
    </location>
</feature>
<dbReference type="OrthoDB" id="200313at2"/>
<evidence type="ECO:0000313" key="4">
    <source>
        <dbReference type="Proteomes" id="UP000032068"/>
    </source>
</evidence>
<gene>
    <name evidence="3" type="ORF">RU08_20360</name>
</gene>
<dbReference type="Pfam" id="PF07498">
    <property type="entry name" value="Rho_N"/>
    <property type="match status" value="1"/>
</dbReference>
<evidence type="ECO:0000256" key="1">
    <source>
        <dbReference type="SAM" id="MobiDB-lite"/>
    </source>
</evidence>
<organism evidence="3 4">
    <name type="scientific">Pseudomonas fulva</name>
    <dbReference type="NCBI Taxonomy" id="47880"/>
    <lineage>
        <taxon>Bacteria</taxon>
        <taxon>Pseudomonadati</taxon>
        <taxon>Pseudomonadota</taxon>
        <taxon>Gammaproteobacteria</taxon>
        <taxon>Pseudomonadales</taxon>
        <taxon>Pseudomonadaceae</taxon>
        <taxon>Pseudomonas</taxon>
    </lineage>
</organism>
<dbReference type="AlphaFoldDB" id="A0A0D0KEZ7"/>
<evidence type="ECO:0000259" key="2">
    <source>
        <dbReference type="Pfam" id="PF07498"/>
    </source>
</evidence>
<comment type="caution">
    <text evidence="3">The sequence shown here is derived from an EMBL/GenBank/DDBJ whole genome shotgun (WGS) entry which is preliminary data.</text>
</comment>
<dbReference type="Proteomes" id="UP000032068">
    <property type="component" value="Unassembled WGS sequence"/>
</dbReference>